<keyword evidence="1" id="KW-0472">Membrane</keyword>
<name>W7KZA2_CYTFI</name>
<comment type="caution">
    <text evidence="2">The sequence shown here is derived from an EMBL/GenBank/DDBJ whole genome shotgun (WGS) entry which is preliminary data.</text>
</comment>
<evidence type="ECO:0000313" key="3">
    <source>
        <dbReference type="Proteomes" id="UP000019270"/>
    </source>
</evidence>
<dbReference type="EMBL" id="APVL01000034">
    <property type="protein sequence ID" value="EWG08611.1"/>
    <property type="molecule type" value="Genomic_DNA"/>
</dbReference>
<accession>W7KZA2</accession>
<dbReference type="OrthoDB" id="2973617at2"/>
<reference evidence="2 3" key="2">
    <citation type="journal article" date="2016" name="Sci. Rep.">
        <title>A novel serine protease, Sep1, from Bacillus firmus DS-1 has nematicidal activity and degrades multiple intestinal-associated nematode proteins.</title>
        <authorList>
            <person name="Geng C."/>
            <person name="Nie X."/>
            <person name="Tang Z."/>
            <person name="Zhang Y."/>
            <person name="Lin J."/>
            <person name="Sun M."/>
            <person name="Peng D."/>
        </authorList>
    </citation>
    <scope>NUCLEOTIDE SEQUENCE [LARGE SCALE GENOMIC DNA]</scope>
    <source>
        <strain evidence="2 3">DS1</strain>
    </source>
</reference>
<gene>
    <name evidence="2" type="ORF">PBF_23218</name>
</gene>
<evidence type="ECO:0000313" key="2">
    <source>
        <dbReference type="EMBL" id="EWG08611.1"/>
    </source>
</evidence>
<keyword evidence="1" id="KW-0812">Transmembrane</keyword>
<organism evidence="2 3">
    <name type="scientific">Cytobacillus firmus DS1</name>
    <dbReference type="NCBI Taxonomy" id="1307436"/>
    <lineage>
        <taxon>Bacteria</taxon>
        <taxon>Bacillati</taxon>
        <taxon>Bacillota</taxon>
        <taxon>Bacilli</taxon>
        <taxon>Bacillales</taxon>
        <taxon>Bacillaceae</taxon>
        <taxon>Cytobacillus</taxon>
    </lineage>
</organism>
<feature type="transmembrane region" description="Helical" evidence="1">
    <location>
        <begin position="97"/>
        <end position="120"/>
    </location>
</feature>
<protein>
    <submittedName>
        <fullName evidence="2">Uncharacterized protein</fullName>
    </submittedName>
</protein>
<dbReference type="AlphaFoldDB" id="W7KZA2"/>
<dbReference type="RefSeq" id="WP_035333139.1">
    <property type="nucleotide sequence ID" value="NZ_APVL01000034.1"/>
</dbReference>
<sequence length="191" mass="22329">MELLSLGERRKWSTFFKSVSTYTLSAVIAGGTFGFVSTLFIFLLTFWVPNQIKELVILVIFLLLLLHELKIIKLKLPQNQWQIPSSWLIYKSQKNMIIWGVILGAGIFTYIPNVSFYLLYIYLGFFYLPNEAILFGMLYGFSRVLPSIIYVLWKTNLRNDLSDFHIIWRLKKVSKFCNIAVCILFVSFIIM</sequence>
<proteinExistence type="predicted"/>
<keyword evidence="1" id="KW-1133">Transmembrane helix</keyword>
<feature type="transmembrane region" description="Helical" evidence="1">
    <location>
        <begin position="132"/>
        <end position="153"/>
    </location>
</feature>
<dbReference type="PATRIC" id="fig|1307436.3.peg.4948"/>
<dbReference type="eggNOG" id="ENOG50333JM">
    <property type="taxonomic scope" value="Bacteria"/>
</dbReference>
<dbReference type="Proteomes" id="UP000019270">
    <property type="component" value="Unassembled WGS sequence"/>
</dbReference>
<feature type="transmembrane region" description="Helical" evidence="1">
    <location>
        <begin position="173"/>
        <end position="190"/>
    </location>
</feature>
<evidence type="ECO:0000256" key="1">
    <source>
        <dbReference type="SAM" id="Phobius"/>
    </source>
</evidence>
<reference evidence="3" key="1">
    <citation type="submission" date="2013-03" db="EMBL/GenBank/DDBJ databases">
        <title>Draft genome sequence of Bacillus firmus DS1.</title>
        <authorList>
            <person name="Peng D."/>
            <person name="Zhu L."/>
            <person name="Sun M."/>
        </authorList>
    </citation>
    <scope>NUCLEOTIDE SEQUENCE [LARGE SCALE GENOMIC DNA]</scope>
    <source>
        <strain evidence="3">DS1</strain>
    </source>
</reference>
<feature type="transmembrane region" description="Helical" evidence="1">
    <location>
        <begin position="21"/>
        <end position="49"/>
    </location>
</feature>
<feature type="transmembrane region" description="Helical" evidence="1">
    <location>
        <begin position="55"/>
        <end position="76"/>
    </location>
</feature>